<evidence type="ECO:0000313" key="5">
    <source>
        <dbReference type="EMBL" id="MEQ2370947.1"/>
    </source>
</evidence>
<gene>
    <name evidence="5" type="ORF">WMO28_08310</name>
</gene>
<dbReference type="PIRSF" id="PIRSF017292">
    <property type="entry name" value="UCP017292_Znf_CHY"/>
    <property type="match status" value="1"/>
</dbReference>
<dbReference type="PROSITE" id="PS51266">
    <property type="entry name" value="ZF_CHY"/>
    <property type="match status" value="1"/>
</dbReference>
<dbReference type="RefSeq" id="WP_178644470.1">
    <property type="nucleotide sequence ID" value="NZ_JBBMEJ010000008.1"/>
</dbReference>
<protein>
    <submittedName>
        <fullName evidence="5">CHY zinc finger protein</fullName>
    </submittedName>
</protein>
<dbReference type="InterPro" id="IPR052604">
    <property type="entry name" value="Mito_Tim_assembly_helper"/>
</dbReference>
<reference evidence="5 6" key="1">
    <citation type="submission" date="2024-03" db="EMBL/GenBank/DDBJ databases">
        <title>Human intestinal bacterial collection.</title>
        <authorList>
            <person name="Pauvert C."/>
            <person name="Hitch T.C.A."/>
            <person name="Clavel T."/>
        </authorList>
    </citation>
    <scope>NUCLEOTIDE SEQUENCE [LARGE SCALE GENOMIC DNA]</scope>
    <source>
        <strain evidence="5 6">CLA-JM-H16</strain>
    </source>
</reference>
<dbReference type="Proteomes" id="UP001473063">
    <property type="component" value="Unassembled WGS sequence"/>
</dbReference>
<dbReference type="InterPro" id="IPR016694">
    <property type="entry name" value="UCP017292"/>
</dbReference>
<comment type="caution">
    <text evidence="5">The sequence shown here is derived from an EMBL/GenBank/DDBJ whole genome shotgun (WGS) entry which is preliminary data.</text>
</comment>
<keyword evidence="3" id="KW-0862">Zinc</keyword>
<dbReference type="InterPro" id="IPR008913">
    <property type="entry name" value="Znf_CHY"/>
</dbReference>
<evidence type="ECO:0000256" key="1">
    <source>
        <dbReference type="ARBA" id="ARBA00022723"/>
    </source>
</evidence>
<keyword evidence="2" id="KW-0863">Zinc-finger</keyword>
<organism evidence="5 6">
    <name type="scientific">Blautia aquisgranensis</name>
    <dbReference type="NCBI Taxonomy" id="3133153"/>
    <lineage>
        <taxon>Bacteria</taxon>
        <taxon>Bacillati</taxon>
        <taxon>Bacillota</taxon>
        <taxon>Clostridia</taxon>
        <taxon>Lachnospirales</taxon>
        <taxon>Lachnospiraceae</taxon>
        <taxon>Blautia</taxon>
    </lineage>
</organism>
<dbReference type="SUPFAM" id="SSF161219">
    <property type="entry name" value="CHY zinc finger-like"/>
    <property type="match status" value="1"/>
</dbReference>
<dbReference type="EMBL" id="JBBMEJ010000008">
    <property type="protein sequence ID" value="MEQ2370947.1"/>
    <property type="molecule type" value="Genomic_DNA"/>
</dbReference>
<evidence type="ECO:0000256" key="2">
    <source>
        <dbReference type="ARBA" id="ARBA00022771"/>
    </source>
</evidence>
<dbReference type="InterPro" id="IPR037274">
    <property type="entry name" value="Znf_CHY_sf"/>
</dbReference>
<keyword evidence="1" id="KW-0479">Metal-binding</keyword>
<dbReference type="PANTHER" id="PTHR28082">
    <property type="entry name" value="ZINC FINGER PROTEIN"/>
    <property type="match status" value="1"/>
</dbReference>
<sequence length="111" mass="12760">MQETDKKQYVKIHGIGLDKEGRCRHYHTSLDIAALLCAECRKYYACYSCHDEIEDHPFAATAPEEEYPVLCGSCKRKLTRGEYKQGSCPYCHADFNPRCSLHENIYFACGE</sequence>
<evidence type="ECO:0000256" key="3">
    <source>
        <dbReference type="ARBA" id="ARBA00022833"/>
    </source>
</evidence>
<dbReference type="PANTHER" id="PTHR28082:SF1">
    <property type="entry name" value="HELPER OF TIM PROTEIN 13"/>
    <property type="match status" value="1"/>
</dbReference>
<evidence type="ECO:0000259" key="4">
    <source>
        <dbReference type="PROSITE" id="PS51266"/>
    </source>
</evidence>
<name>A0ABV1BG79_9FIRM</name>
<proteinExistence type="predicted"/>
<feature type="domain" description="CHY-type" evidence="4">
    <location>
        <begin position="16"/>
        <end position="93"/>
    </location>
</feature>
<dbReference type="Pfam" id="PF05495">
    <property type="entry name" value="zf-CHY"/>
    <property type="match status" value="1"/>
</dbReference>
<evidence type="ECO:0000313" key="6">
    <source>
        <dbReference type="Proteomes" id="UP001473063"/>
    </source>
</evidence>
<keyword evidence="6" id="KW-1185">Reference proteome</keyword>
<accession>A0ABV1BG79</accession>